<dbReference type="NCBIfam" id="TIGR02887">
    <property type="entry name" value="spore_ger_x_C"/>
    <property type="match status" value="1"/>
</dbReference>
<keyword evidence="4" id="KW-0732">Signal</keyword>
<evidence type="ECO:0000256" key="6">
    <source>
        <dbReference type="ARBA" id="ARBA00023139"/>
    </source>
</evidence>
<comment type="caution">
    <text evidence="10">The sequence shown here is derived from an EMBL/GenBank/DDBJ whole genome shotgun (WGS) entry which is preliminary data.</text>
</comment>
<protein>
    <submittedName>
        <fullName evidence="10">Spore germination protein KC</fullName>
    </submittedName>
</protein>
<dbReference type="InterPro" id="IPR008844">
    <property type="entry name" value="Spore_GerAC-like"/>
</dbReference>
<feature type="domain" description="Spore germination protein N-terminal" evidence="9">
    <location>
        <begin position="21"/>
        <end position="192"/>
    </location>
</feature>
<keyword evidence="7" id="KW-0449">Lipoprotein</keyword>
<name>A0A368VL97_9BACL</name>
<comment type="similarity">
    <text evidence="2">Belongs to the GerABKC lipoprotein family.</text>
</comment>
<evidence type="ECO:0000256" key="1">
    <source>
        <dbReference type="ARBA" id="ARBA00004635"/>
    </source>
</evidence>
<organism evidence="10 11">
    <name type="scientific">Paenibacillus prosopidis</name>
    <dbReference type="NCBI Taxonomy" id="630520"/>
    <lineage>
        <taxon>Bacteria</taxon>
        <taxon>Bacillati</taxon>
        <taxon>Bacillota</taxon>
        <taxon>Bacilli</taxon>
        <taxon>Bacillales</taxon>
        <taxon>Paenibacillaceae</taxon>
        <taxon>Paenibacillus</taxon>
    </lineage>
</organism>
<reference evidence="10 11" key="1">
    <citation type="submission" date="2018-07" db="EMBL/GenBank/DDBJ databases">
        <title>Genomic Encyclopedia of Type Strains, Phase III (KMG-III): the genomes of soil and plant-associated and newly described type strains.</title>
        <authorList>
            <person name="Whitman W."/>
        </authorList>
    </citation>
    <scope>NUCLEOTIDE SEQUENCE [LARGE SCALE GENOMIC DNA]</scope>
    <source>
        <strain evidence="10 11">CECT 7506</strain>
    </source>
</reference>
<evidence type="ECO:0000256" key="3">
    <source>
        <dbReference type="ARBA" id="ARBA00022544"/>
    </source>
</evidence>
<dbReference type="PANTHER" id="PTHR35789">
    <property type="entry name" value="SPORE GERMINATION PROTEIN B3"/>
    <property type="match status" value="1"/>
</dbReference>
<dbReference type="Pfam" id="PF25198">
    <property type="entry name" value="Spore_GerAC_N"/>
    <property type="match status" value="1"/>
</dbReference>
<evidence type="ECO:0000313" key="10">
    <source>
        <dbReference type="EMBL" id="RCW42264.1"/>
    </source>
</evidence>
<dbReference type="Gene3D" id="6.20.190.10">
    <property type="entry name" value="Nutrient germinant receptor protein C, domain 1"/>
    <property type="match status" value="1"/>
</dbReference>
<dbReference type="GO" id="GO:0009847">
    <property type="term" value="P:spore germination"/>
    <property type="evidence" value="ECO:0007669"/>
    <property type="project" value="InterPro"/>
</dbReference>
<evidence type="ECO:0000256" key="4">
    <source>
        <dbReference type="ARBA" id="ARBA00022729"/>
    </source>
</evidence>
<proteinExistence type="inferred from homology"/>
<evidence type="ECO:0000256" key="2">
    <source>
        <dbReference type="ARBA" id="ARBA00007886"/>
    </source>
</evidence>
<dbReference type="Gene3D" id="3.30.300.210">
    <property type="entry name" value="Nutrient germinant receptor protein C, domain 3"/>
    <property type="match status" value="1"/>
</dbReference>
<keyword evidence="6" id="KW-0564">Palmitate</keyword>
<sequence>MKPFMYIGLLLIVLITTGCWDRTEINDIAFVMGTAMDLTDDGNIMGSVQIAIPPSAQGGPGKSRKQEQYFMISAVGKNSSEVIRNLQDKLSRRLFYAHRSVVFVGEPLARHGIKDVLDHFSRDPRTRLRTFIMVAKGNEGREILKIRYPFEQVPSEAVREMEVSKAGLGVTIRDLFIAAASEGINPVMGVIEGAVPSKGMEDSANKIFRLAGAAVFKDFKLAGFLNNKETRGLLWVLDKMKIGRITATIPGDNGNVGMVLTDSKRKITADVRGSRIKIHILLQGNGSLYENNTKLDIGQSENLKLVQAALEKSVEADVQGLLTKAQKKYKVDVIGFGQTIYRDQPKQWKLLREKWDQQFPEVDVSLTVKITIRDTGMAGPPLLLEEKEIKK</sequence>
<feature type="domain" description="Spore germination GerAC-like C-terminal" evidence="8">
    <location>
        <begin position="212"/>
        <end position="376"/>
    </location>
</feature>
<dbReference type="EMBL" id="QPJD01000018">
    <property type="protein sequence ID" value="RCW42264.1"/>
    <property type="molecule type" value="Genomic_DNA"/>
</dbReference>
<dbReference type="GO" id="GO:0016020">
    <property type="term" value="C:membrane"/>
    <property type="evidence" value="ECO:0007669"/>
    <property type="project" value="UniProtKB-SubCell"/>
</dbReference>
<evidence type="ECO:0000256" key="5">
    <source>
        <dbReference type="ARBA" id="ARBA00023136"/>
    </source>
</evidence>
<dbReference type="RefSeq" id="WP_114383244.1">
    <property type="nucleotide sequence ID" value="NZ_QPJD01000018.1"/>
</dbReference>
<accession>A0A368VL97</accession>
<gene>
    <name evidence="10" type="ORF">DFP97_11893</name>
</gene>
<dbReference type="InterPro" id="IPR038501">
    <property type="entry name" value="Spore_GerAC_C_sf"/>
</dbReference>
<evidence type="ECO:0000313" key="11">
    <source>
        <dbReference type="Proteomes" id="UP000252415"/>
    </source>
</evidence>
<dbReference type="PROSITE" id="PS51257">
    <property type="entry name" value="PROKAR_LIPOPROTEIN"/>
    <property type="match status" value="1"/>
</dbReference>
<dbReference type="PANTHER" id="PTHR35789:SF1">
    <property type="entry name" value="SPORE GERMINATION PROTEIN B3"/>
    <property type="match status" value="1"/>
</dbReference>
<keyword evidence="11" id="KW-1185">Reference proteome</keyword>
<dbReference type="AlphaFoldDB" id="A0A368VL97"/>
<comment type="subcellular location">
    <subcellularLocation>
        <location evidence="1">Membrane</location>
        <topology evidence="1">Lipid-anchor</topology>
    </subcellularLocation>
</comment>
<dbReference type="OrthoDB" id="9816067at2"/>
<evidence type="ECO:0000259" key="9">
    <source>
        <dbReference type="Pfam" id="PF25198"/>
    </source>
</evidence>
<keyword evidence="3" id="KW-0309">Germination</keyword>
<dbReference type="InterPro" id="IPR057336">
    <property type="entry name" value="GerAC_N"/>
</dbReference>
<evidence type="ECO:0000256" key="7">
    <source>
        <dbReference type="ARBA" id="ARBA00023288"/>
    </source>
</evidence>
<dbReference type="InterPro" id="IPR046953">
    <property type="entry name" value="Spore_GerAC-like_C"/>
</dbReference>
<dbReference type="Pfam" id="PF05504">
    <property type="entry name" value="Spore_GerAC"/>
    <property type="match status" value="1"/>
</dbReference>
<evidence type="ECO:0000259" key="8">
    <source>
        <dbReference type="Pfam" id="PF05504"/>
    </source>
</evidence>
<dbReference type="Proteomes" id="UP000252415">
    <property type="component" value="Unassembled WGS sequence"/>
</dbReference>
<keyword evidence="5" id="KW-0472">Membrane</keyword>